<reference evidence="7 8" key="1">
    <citation type="submission" date="2020-09" db="EMBL/GenBank/DDBJ databases">
        <title>De no assembly of potato wild relative species, Solanum commersonii.</title>
        <authorList>
            <person name="Cho K."/>
        </authorList>
    </citation>
    <scope>NUCLEOTIDE SEQUENCE [LARGE SCALE GENOMIC DNA]</scope>
    <source>
        <strain evidence="7">LZ3.2</strain>
        <tissue evidence="7">Leaf</tissue>
    </source>
</reference>
<keyword evidence="2" id="KW-0808">Transferase</keyword>
<name>A0A9J6AZM4_SOLCO</name>
<protein>
    <submittedName>
        <fullName evidence="7">Uncharacterized protein</fullName>
    </submittedName>
</protein>
<keyword evidence="3" id="KW-0203">Cytokinin biosynthesis</keyword>
<dbReference type="PANTHER" id="PTHR11088">
    <property type="entry name" value="TRNA DIMETHYLALLYLTRANSFERASE"/>
    <property type="match status" value="1"/>
</dbReference>
<dbReference type="Gene3D" id="1.10.287.890">
    <property type="entry name" value="Crystal structure of tRNA isopentenylpyrophosphate transferase (bh2366) domain"/>
    <property type="match status" value="1"/>
</dbReference>
<dbReference type="Proteomes" id="UP000824120">
    <property type="component" value="Chromosome 1"/>
</dbReference>
<dbReference type="InterPro" id="IPR027417">
    <property type="entry name" value="P-loop_NTPase"/>
</dbReference>
<evidence type="ECO:0000256" key="3">
    <source>
        <dbReference type="ARBA" id="ARBA00022712"/>
    </source>
</evidence>
<comment type="similarity">
    <text evidence="1">Belongs to the IPP transferase family.</text>
</comment>
<proteinExistence type="inferred from homology"/>
<keyword evidence="6" id="KW-0472">Membrane</keyword>
<dbReference type="OrthoDB" id="775260at2759"/>
<dbReference type="AlphaFoldDB" id="A0A9J6AZM4"/>
<dbReference type="GO" id="GO:0005739">
    <property type="term" value="C:mitochondrion"/>
    <property type="evidence" value="ECO:0007669"/>
    <property type="project" value="TreeGrafter"/>
</dbReference>
<evidence type="ECO:0000256" key="4">
    <source>
        <dbReference type="ARBA" id="ARBA00022741"/>
    </source>
</evidence>
<dbReference type="InterPro" id="IPR039657">
    <property type="entry name" value="Dimethylallyltransferase"/>
</dbReference>
<gene>
    <name evidence="7" type="ORF">H5410_001653</name>
</gene>
<dbReference type="Gene3D" id="3.40.50.300">
    <property type="entry name" value="P-loop containing nucleotide triphosphate hydrolases"/>
    <property type="match status" value="2"/>
</dbReference>
<dbReference type="GO" id="GO:0006400">
    <property type="term" value="P:tRNA modification"/>
    <property type="evidence" value="ECO:0007669"/>
    <property type="project" value="TreeGrafter"/>
</dbReference>
<keyword evidence="5" id="KW-0067">ATP-binding</keyword>
<evidence type="ECO:0000256" key="5">
    <source>
        <dbReference type="ARBA" id="ARBA00022840"/>
    </source>
</evidence>
<dbReference type="GO" id="GO:0052381">
    <property type="term" value="F:tRNA dimethylallyltransferase activity"/>
    <property type="evidence" value="ECO:0007669"/>
    <property type="project" value="TreeGrafter"/>
</dbReference>
<evidence type="ECO:0000313" key="8">
    <source>
        <dbReference type="Proteomes" id="UP000824120"/>
    </source>
</evidence>
<dbReference type="PANTHER" id="PTHR11088:SF73">
    <property type="entry name" value="PHOSPHORIBULOKINASE_URIDINE KINASE DOMAIN-CONTAINING PROTEIN"/>
    <property type="match status" value="1"/>
</dbReference>
<evidence type="ECO:0000256" key="1">
    <source>
        <dbReference type="ARBA" id="ARBA00005842"/>
    </source>
</evidence>
<feature type="transmembrane region" description="Helical" evidence="6">
    <location>
        <begin position="16"/>
        <end position="36"/>
    </location>
</feature>
<keyword evidence="6" id="KW-0812">Transmembrane</keyword>
<sequence>MNTFINNNKKFNKKKVVFIMGATGMGKSCLSIYLAAHFRVELMNSDKMQVYNCFIWIDVEQLVLNRGVDTRVDERSNADRDDESKKMIPQTSISSIKHNTPILICYQLDKIQRLINEKLWLVHQIIASDVFEEDRKEVVDEALRNTVLQPCLAIVKRFL</sequence>
<keyword evidence="6" id="KW-1133">Transmembrane helix</keyword>
<organism evidence="7 8">
    <name type="scientific">Solanum commersonii</name>
    <name type="common">Commerson's wild potato</name>
    <name type="synonym">Commerson's nightshade</name>
    <dbReference type="NCBI Taxonomy" id="4109"/>
    <lineage>
        <taxon>Eukaryota</taxon>
        <taxon>Viridiplantae</taxon>
        <taxon>Streptophyta</taxon>
        <taxon>Embryophyta</taxon>
        <taxon>Tracheophyta</taxon>
        <taxon>Spermatophyta</taxon>
        <taxon>Magnoliopsida</taxon>
        <taxon>eudicotyledons</taxon>
        <taxon>Gunneridae</taxon>
        <taxon>Pentapetalae</taxon>
        <taxon>asterids</taxon>
        <taxon>lamiids</taxon>
        <taxon>Solanales</taxon>
        <taxon>Solanaceae</taxon>
        <taxon>Solanoideae</taxon>
        <taxon>Solaneae</taxon>
        <taxon>Solanum</taxon>
    </lineage>
</organism>
<keyword evidence="4" id="KW-0547">Nucleotide-binding</keyword>
<dbReference type="EMBL" id="JACXVP010000001">
    <property type="protein sequence ID" value="KAG5629936.1"/>
    <property type="molecule type" value="Genomic_DNA"/>
</dbReference>
<evidence type="ECO:0000313" key="7">
    <source>
        <dbReference type="EMBL" id="KAG5629936.1"/>
    </source>
</evidence>
<dbReference type="SUPFAM" id="SSF52540">
    <property type="entry name" value="P-loop containing nucleoside triphosphate hydrolases"/>
    <property type="match status" value="2"/>
</dbReference>
<comment type="caution">
    <text evidence="7">The sequence shown here is derived from an EMBL/GenBank/DDBJ whole genome shotgun (WGS) entry which is preliminary data.</text>
</comment>
<evidence type="ECO:0000256" key="6">
    <source>
        <dbReference type="SAM" id="Phobius"/>
    </source>
</evidence>
<dbReference type="GO" id="GO:0005524">
    <property type="term" value="F:ATP binding"/>
    <property type="evidence" value="ECO:0007669"/>
    <property type="project" value="UniProtKB-KW"/>
</dbReference>
<dbReference type="GO" id="GO:0009691">
    <property type="term" value="P:cytokinin biosynthetic process"/>
    <property type="evidence" value="ECO:0007669"/>
    <property type="project" value="UniProtKB-KW"/>
</dbReference>
<keyword evidence="8" id="KW-1185">Reference proteome</keyword>
<accession>A0A9J6AZM4</accession>
<evidence type="ECO:0000256" key="2">
    <source>
        <dbReference type="ARBA" id="ARBA00022679"/>
    </source>
</evidence>